<organism evidence="1 2">
    <name type="scientific">Burkholderia phage Magia</name>
    <dbReference type="NCBI Taxonomy" id="2767577"/>
    <lineage>
        <taxon>Viruses</taxon>
        <taxon>Duplodnaviria</taxon>
        <taxon>Heunggongvirae</taxon>
        <taxon>Uroviricota</taxon>
        <taxon>Caudoviricetes</taxon>
        <taxon>Magiavirus</taxon>
        <taxon>Magiavirus magia</taxon>
    </lineage>
</organism>
<gene>
    <name evidence="1" type="ORF">CPT_Magia_036</name>
</gene>
<protein>
    <submittedName>
        <fullName evidence="1">Uncharacterized protein</fullName>
    </submittedName>
</protein>
<sequence length="151" mass="18165">MKPRWAYIWEYTHLESGERRRTHLPVTRDEFQSLTGQFPDESDVRALEETKVDRNLVPLRDPCRRIVAMPDFVAPTESELRELWRTKRDPEVRRLILEIVALRKSLAKVMDWWKSTERATSERGDLDGPFGPFRKLYHMLREELRRARMNE</sequence>
<evidence type="ECO:0000313" key="1">
    <source>
        <dbReference type="EMBL" id="QPB08718.1"/>
    </source>
</evidence>
<dbReference type="Proteomes" id="UP000663664">
    <property type="component" value="Segment"/>
</dbReference>
<keyword evidence="2" id="KW-1185">Reference proteome</keyword>
<accession>A0A873WF80</accession>
<evidence type="ECO:0000313" key="2">
    <source>
        <dbReference type="Proteomes" id="UP000663664"/>
    </source>
</evidence>
<reference evidence="1" key="1">
    <citation type="submission" date="2020-07" db="EMBL/GenBank/DDBJ databases">
        <title>Complete genome sequence of Burkholderia cenocepacia myophage Magia.</title>
        <authorList>
            <person name="Gafford-Gaby D."/>
            <person name="Yao G.W."/>
            <person name="Hernandez I."/>
            <person name="Clark J."/>
            <person name="Gonzalez C."/>
            <person name="Gill J."/>
            <person name="Liu M."/>
        </authorList>
    </citation>
    <scope>NUCLEOTIDE SEQUENCE</scope>
</reference>
<name>A0A873WF80_9CAUD</name>
<proteinExistence type="predicted"/>
<dbReference type="EMBL" id="MT701587">
    <property type="protein sequence ID" value="QPB08718.1"/>
    <property type="molecule type" value="Genomic_DNA"/>
</dbReference>